<dbReference type="EMBL" id="JACHBU010000018">
    <property type="protein sequence ID" value="MBB6511133.1"/>
    <property type="molecule type" value="Genomic_DNA"/>
</dbReference>
<proteinExistence type="predicted"/>
<dbReference type="Proteomes" id="UP000585437">
    <property type="component" value="Unassembled WGS sequence"/>
</dbReference>
<dbReference type="AlphaFoldDB" id="A0A7X0JP32"/>
<evidence type="ECO:0000313" key="2">
    <source>
        <dbReference type="Proteomes" id="UP000585437"/>
    </source>
</evidence>
<name>A0A7X0JP32_9HYPH</name>
<reference evidence="1 2" key="1">
    <citation type="submission" date="2020-08" db="EMBL/GenBank/DDBJ databases">
        <title>The Agave Microbiome: Exploring the role of microbial communities in plant adaptations to desert environments.</title>
        <authorList>
            <person name="Partida-Martinez L.P."/>
        </authorList>
    </citation>
    <scope>NUCLEOTIDE SEQUENCE [LARGE SCALE GENOMIC DNA]</scope>
    <source>
        <strain evidence="1 2">AS3.12</strain>
    </source>
</reference>
<protein>
    <submittedName>
        <fullName evidence="1">Uncharacterized protein</fullName>
    </submittedName>
</protein>
<comment type="caution">
    <text evidence="1">The sequence shown here is derived from an EMBL/GenBank/DDBJ whole genome shotgun (WGS) entry which is preliminary data.</text>
</comment>
<keyword evidence="2" id="KW-1185">Reference proteome</keyword>
<accession>A0A7X0JP32</accession>
<sequence length="40" mass="4513">MTALMRPAFDAGIELIRLDEHIARSRVGQGFLERTHFADA</sequence>
<evidence type="ECO:0000313" key="1">
    <source>
        <dbReference type="EMBL" id="MBB6511133.1"/>
    </source>
</evidence>
<gene>
    <name evidence="1" type="ORF">F4695_004531</name>
</gene>
<organism evidence="1 2">
    <name type="scientific">Rhizobium soli</name>
    <dbReference type="NCBI Taxonomy" id="424798"/>
    <lineage>
        <taxon>Bacteria</taxon>
        <taxon>Pseudomonadati</taxon>
        <taxon>Pseudomonadota</taxon>
        <taxon>Alphaproteobacteria</taxon>
        <taxon>Hyphomicrobiales</taxon>
        <taxon>Rhizobiaceae</taxon>
        <taxon>Rhizobium/Agrobacterium group</taxon>
        <taxon>Rhizobium</taxon>
    </lineage>
</organism>